<dbReference type="GO" id="GO:0016119">
    <property type="term" value="P:carotene metabolic process"/>
    <property type="evidence" value="ECO:0007669"/>
    <property type="project" value="TreeGrafter"/>
</dbReference>
<evidence type="ECO:0000256" key="1">
    <source>
        <dbReference type="ARBA" id="ARBA00004508"/>
    </source>
</evidence>
<comment type="caution">
    <text evidence="10">The sequence shown here is derived from an EMBL/GenBank/DDBJ whole genome shotgun (WGS) entry which is preliminary data.</text>
</comment>
<sequence length="367" mass="42108">FSTENSIAKYWKKKQNKENEEEEKNLSISSSSSPSLSTSLISLPSLSSSSLSISLWVLSDFPTLPLVWSSSSFKASSVAEWLFFLFIIDSHGKCRVEIFPLQKYLVSMEFISRWTQRVIWHTSLWHIHESHHKPREGRFELNYVFAIINAVPAIGLINFGFFHKGFIPAHCLGAGIGMTWVGLVYIFVHNGLVHRRFPVGSIANIPYLCRVTAAHRVSDLFKEELKEWDMDKVLEVVQNPIASVIAEVEVIGRENEDRFLWWADRKGKFSVKSAYRLSLPIIEESRHAHGIRKVASKLWKLGLPAKLQLFLWKFLMNALPTGDVLNSHTINGDFACVWCGSELESHLHFFFLCQWVQRVWFSSPLNL</sequence>
<comment type="subcellular location">
    <subcellularLocation>
        <location evidence="1">Plastid</location>
        <location evidence="1">Chloroplast membrane</location>
        <topology evidence="1">Multi-pass membrane protein</topology>
    </subcellularLocation>
</comment>
<keyword evidence="11" id="KW-1185">Reference proteome</keyword>
<dbReference type="Proteomes" id="UP000554482">
    <property type="component" value="Unassembled WGS sequence"/>
</dbReference>
<dbReference type="PANTHER" id="PTHR31899">
    <property type="entry name" value="BETA-CAROTENE 3-HYDROXYLASE 1, CHLOROPLASTIC"/>
    <property type="match status" value="1"/>
</dbReference>
<dbReference type="InterPro" id="IPR045019">
    <property type="entry name" value="BETA-OHASE-like"/>
</dbReference>
<evidence type="ECO:0000259" key="9">
    <source>
        <dbReference type="Pfam" id="PF13966"/>
    </source>
</evidence>
<dbReference type="Pfam" id="PF04116">
    <property type="entry name" value="FA_hydroxylase"/>
    <property type="match status" value="1"/>
</dbReference>
<evidence type="ECO:0000256" key="2">
    <source>
        <dbReference type="ARBA" id="ARBA00009324"/>
    </source>
</evidence>
<gene>
    <name evidence="10" type="ORF">FRX31_030872</name>
</gene>
<evidence type="ECO:0000256" key="6">
    <source>
        <dbReference type="SAM" id="MobiDB-lite"/>
    </source>
</evidence>
<dbReference type="Pfam" id="PF13966">
    <property type="entry name" value="zf-RVT"/>
    <property type="match status" value="1"/>
</dbReference>
<protein>
    <recommendedName>
        <fullName evidence="5">beta-carotene 3-hydroxylase</fullName>
        <ecNumber evidence="5">1.14.15.24</ecNumber>
    </recommendedName>
</protein>
<feature type="compositionally biased region" description="Low complexity" evidence="6">
    <location>
        <begin position="26"/>
        <end position="35"/>
    </location>
</feature>
<name>A0A7J6V571_THATH</name>
<keyword evidence="7" id="KW-0472">Membrane</keyword>
<feature type="region of interest" description="Disordered" evidence="6">
    <location>
        <begin position="13"/>
        <end position="35"/>
    </location>
</feature>
<evidence type="ECO:0000256" key="3">
    <source>
        <dbReference type="ARBA" id="ARBA00022746"/>
    </source>
</evidence>
<feature type="non-terminal residue" evidence="10">
    <location>
        <position position="1"/>
    </location>
</feature>
<feature type="domain" description="Fatty acid hydroxylase" evidence="8">
    <location>
        <begin position="104"/>
        <end position="216"/>
    </location>
</feature>
<evidence type="ECO:0000256" key="5">
    <source>
        <dbReference type="ARBA" id="ARBA00026097"/>
    </source>
</evidence>
<dbReference type="EMBL" id="JABWDY010038639">
    <property type="protein sequence ID" value="KAF5179542.1"/>
    <property type="molecule type" value="Genomic_DNA"/>
</dbReference>
<organism evidence="10 11">
    <name type="scientific">Thalictrum thalictroides</name>
    <name type="common">Rue-anemone</name>
    <name type="synonym">Anemone thalictroides</name>
    <dbReference type="NCBI Taxonomy" id="46969"/>
    <lineage>
        <taxon>Eukaryota</taxon>
        <taxon>Viridiplantae</taxon>
        <taxon>Streptophyta</taxon>
        <taxon>Embryophyta</taxon>
        <taxon>Tracheophyta</taxon>
        <taxon>Spermatophyta</taxon>
        <taxon>Magnoliopsida</taxon>
        <taxon>Ranunculales</taxon>
        <taxon>Ranunculaceae</taxon>
        <taxon>Thalictroideae</taxon>
        <taxon>Thalictrum</taxon>
    </lineage>
</organism>
<dbReference type="OrthoDB" id="9990796at2759"/>
<evidence type="ECO:0000313" key="10">
    <source>
        <dbReference type="EMBL" id="KAF5179542.1"/>
    </source>
</evidence>
<evidence type="ECO:0000313" key="11">
    <source>
        <dbReference type="Proteomes" id="UP000554482"/>
    </source>
</evidence>
<feature type="transmembrane region" description="Helical" evidence="7">
    <location>
        <begin position="141"/>
        <end position="161"/>
    </location>
</feature>
<accession>A0A7J6V571</accession>
<dbReference type="PANTHER" id="PTHR31899:SF9">
    <property type="entry name" value="BETA-CAROTENE 3-HYDROXYLASE 1, CHLOROPLASTIC"/>
    <property type="match status" value="1"/>
</dbReference>
<comment type="similarity">
    <text evidence="2">Belongs to the sterol desaturase family.</text>
</comment>
<reference evidence="10 11" key="1">
    <citation type="submission" date="2020-06" db="EMBL/GenBank/DDBJ databases">
        <title>Transcriptomic and genomic resources for Thalictrum thalictroides and T. hernandezii: Facilitating candidate gene discovery in an emerging model plant lineage.</title>
        <authorList>
            <person name="Arias T."/>
            <person name="Riano-Pachon D.M."/>
            <person name="Di Stilio V.S."/>
        </authorList>
    </citation>
    <scope>NUCLEOTIDE SEQUENCE [LARGE SCALE GENOMIC DNA]</scope>
    <source>
        <strain evidence="11">cv. WT478/WT964</strain>
        <tissue evidence="10">Leaves</tissue>
    </source>
</reference>
<dbReference type="GO" id="GO:0031969">
    <property type="term" value="C:chloroplast membrane"/>
    <property type="evidence" value="ECO:0007669"/>
    <property type="project" value="UniProtKB-SubCell"/>
</dbReference>
<proteinExistence type="inferred from homology"/>
<evidence type="ECO:0000256" key="4">
    <source>
        <dbReference type="ARBA" id="ARBA00023002"/>
    </source>
</evidence>
<dbReference type="AlphaFoldDB" id="A0A7J6V571"/>
<evidence type="ECO:0000256" key="7">
    <source>
        <dbReference type="SAM" id="Phobius"/>
    </source>
</evidence>
<dbReference type="InterPro" id="IPR006694">
    <property type="entry name" value="Fatty_acid_hydroxylase"/>
</dbReference>
<dbReference type="GO" id="GO:0010291">
    <property type="term" value="F:beta-carotene 3-hydroxylase activity"/>
    <property type="evidence" value="ECO:0007669"/>
    <property type="project" value="UniProtKB-EC"/>
</dbReference>
<feature type="domain" description="Reverse transcriptase zinc-binding" evidence="9">
    <location>
        <begin position="269"/>
        <end position="360"/>
    </location>
</feature>
<dbReference type="GO" id="GO:0016123">
    <property type="term" value="P:xanthophyll biosynthetic process"/>
    <property type="evidence" value="ECO:0007669"/>
    <property type="project" value="TreeGrafter"/>
</dbReference>
<keyword evidence="7" id="KW-1133">Transmembrane helix</keyword>
<dbReference type="InterPro" id="IPR026960">
    <property type="entry name" value="RVT-Znf"/>
</dbReference>
<feature type="transmembrane region" description="Helical" evidence="7">
    <location>
        <begin position="167"/>
        <end position="188"/>
    </location>
</feature>
<dbReference type="EC" id="1.14.15.24" evidence="5"/>
<evidence type="ECO:0000259" key="8">
    <source>
        <dbReference type="Pfam" id="PF04116"/>
    </source>
</evidence>
<keyword evidence="4" id="KW-0560">Oxidoreductase</keyword>
<keyword evidence="3" id="KW-0125">Carotenoid biosynthesis</keyword>
<keyword evidence="7" id="KW-0812">Transmembrane</keyword>
<dbReference type="GO" id="GO:0005506">
    <property type="term" value="F:iron ion binding"/>
    <property type="evidence" value="ECO:0007669"/>
    <property type="project" value="InterPro"/>
</dbReference>